<organism evidence="2 3">
    <name type="scientific">Pseudobutyrivibrio ruminis</name>
    <dbReference type="NCBI Taxonomy" id="46206"/>
    <lineage>
        <taxon>Bacteria</taxon>
        <taxon>Bacillati</taxon>
        <taxon>Bacillota</taxon>
        <taxon>Clostridia</taxon>
        <taxon>Lachnospirales</taxon>
        <taxon>Lachnospiraceae</taxon>
        <taxon>Pseudobutyrivibrio</taxon>
    </lineage>
</organism>
<sequence length="301" mass="34660">MAKVSRRGGFSDRNGIKTENNIIQLTSFDKRTRIQLQNMLSLLYQKVYRQDTYWGNDEIQDFFRFVQGTVYSEPVDTRVKIDDDKIWAIINHTIQNDDYDDVLTLVEAIIQYWDDYMRKVWGYNYYNYYDNPYKDYSLFQTVNRYLKREYVGYRFIDGQLTPISDDVEIETINQALESKYEAVYIHLSKANSLLADRDTPDYENSIKESISAVEALCEILTGINGKEATLGRMLKKLEDSGVEIHAGLKSAFNTLYGYTSDANGIRHAGDIGGPASTFEEAKYMLVSCSAFINYLIGVTAD</sequence>
<dbReference type="InterPro" id="IPR049503">
    <property type="entry name" value="AbiJ_NTD4"/>
</dbReference>
<keyword evidence="3" id="KW-1185">Reference proteome</keyword>
<name>A0A2G3E9J5_9FIRM</name>
<dbReference type="RefSeq" id="WP_099413400.1">
    <property type="nucleotide sequence ID" value="NZ_PDYH01000033.1"/>
</dbReference>
<protein>
    <recommendedName>
        <fullName evidence="1">HEPN AbiJ-N-terminal domain-containing protein</fullName>
    </recommendedName>
</protein>
<dbReference type="EMBL" id="PDYH01000033">
    <property type="protein sequence ID" value="PHU39924.1"/>
    <property type="molecule type" value="Genomic_DNA"/>
</dbReference>
<dbReference type="Proteomes" id="UP000224317">
    <property type="component" value="Unassembled WGS sequence"/>
</dbReference>
<gene>
    <name evidence="2" type="ORF">CSX00_08420</name>
</gene>
<proteinExistence type="predicted"/>
<evidence type="ECO:0000313" key="2">
    <source>
        <dbReference type="EMBL" id="PHU39924.1"/>
    </source>
</evidence>
<dbReference type="AlphaFoldDB" id="A0A2G3E9J5"/>
<evidence type="ECO:0000313" key="3">
    <source>
        <dbReference type="Proteomes" id="UP000224317"/>
    </source>
</evidence>
<accession>A0A2G3E9J5</accession>
<reference evidence="2" key="1">
    <citation type="submission" date="2017-10" db="EMBL/GenBank/DDBJ databases">
        <title>Resolving the taxonomy of Roseburia spp., Eubacterium rectale and Agathobacter spp. through phylogenomic analysis.</title>
        <authorList>
            <person name="Sheridan P.O."/>
            <person name="Walker A.W."/>
            <person name="Duncan S.H."/>
            <person name="Scott K.P."/>
            <person name="Toole P.W.O."/>
            <person name="Luis P."/>
            <person name="Flint H.J."/>
        </authorList>
    </citation>
    <scope>NUCLEOTIDE SEQUENCE [LARGE SCALE GENOMIC DNA]</scope>
    <source>
        <strain evidence="2">JK10</strain>
    </source>
</reference>
<feature type="domain" description="HEPN AbiJ-N-terminal" evidence="1">
    <location>
        <begin position="10"/>
        <end position="178"/>
    </location>
</feature>
<evidence type="ECO:0000259" key="1">
    <source>
        <dbReference type="Pfam" id="PF18863"/>
    </source>
</evidence>
<dbReference type="Pfam" id="PF18863">
    <property type="entry name" value="AbiJ_NTD4"/>
    <property type="match status" value="1"/>
</dbReference>
<comment type="caution">
    <text evidence="2">The sequence shown here is derived from an EMBL/GenBank/DDBJ whole genome shotgun (WGS) entry which is preliminary data.</text>
</comment>